<name>A0A131YK26_RHIAP</name>
<dbReference type="SUPFAM" id="SSF49410">
    <property type="entry name" value="Alpha-macroglobulin receptor domain"/>
    <property type="match status" value="1"/>
</dbReference>
<dbReference type="Pfam" id="PF00207">
    <property type="entry name" value="A2M"/>
    <property type="match status" value="1"/>
</dbReference>
<evidence type="ECO:0000256" key="1">
    <source>
        <dbReference type="ARBA" id="ARBA00023157"/>
    </source>
</evidence>
<dbReference type="InterPro" id="IPR036595">
    <property type="entry name" value="A-macroglobulin_rcpt-bd_sf"/>
</dbReference>
<feature type="disulfide bond" evidence="2">
    <location>
        <begin position="710"/>
        <end position="725"/>
    </location>
</feature>
<dbReference type="GO" id="GO:0005615">
    <property type="term" value="C:extracellular space"/>
    <property type="evidence" value="ECO:0007669"/>
    <property type="project" value="InterPro"/>
</dbReference>
<dbReference type="InterPro" id="IPR013783">
    <property type="entry name" value="Ig-like_fold"/>
</dbReference>
<dbReference type="InterPro" id="IPR011626">
    <property type="entry name" value="Alpha-macroglobulin_TED"/>
</dbReference>
<dbReference type="Gene3D" id="2.60.40.10">
    <property type="entry name" value="Immunoglobulins"/>
    <property type="match status" value="2"/>
</dbReference>
<dbReference type="SMART" id="SM01361">
    <property type="entry name" value="A2M_recep"/>
    <property type="match status" value="1"/>
</dbReference>
<dbReference type="SMART" id="SM00192">
    <property type="entry name" value="LDLa"/>
    <property type="match status" value="1"/>
</dbReference>
<protein>
    <submittedName>
        <fullName evidence="7">Tick thioester protein</fullName>
    </submittedName>
</protein>
<dbReference type="Gene3D" id="4.10.400.10">
    <property type="entry name" value="Low-density Lipoprotein Receptor"/>
    <property type="match status" value="1"/>
</dbReference>
<sequence>MLAALAGLWLWGVWSGFGSAALTSNEVTDNLLVDTLGLSGIEPRYLVLAPRVVRPNQVYRVTVTLLSATAAHTVRASLQRESEEVASVKELIGSGETAVLLMKVPQNAKPGKYRMRVEGNVNGVLGGTGFLQEQDVEFQAQFLTILIQTNQFVYNFEQSIKARIVLLTTELKPYAEPVDVYLTDSRGIVMKRWLSQYPYLGFIKINFDLPYDYAVGWWSLKVVVLSQVEERKILLERWFTERYDVYVNVPPFVLDTDEYFEGDVSANYTTVAPVFGNATIRAYVRPTLVQDYDPGIQVVEPYLEEYVHDFRMGYQFKFPLSELRELASPHPLDKCEIEIKAAVGERFLDVIVDGYARSRVINSSLSLKILGVKPLVFKPGMVFSVYIAVTYHDLVKLPEEKLASSNITVSFTAQGGGRGIDEVQKQPDEKGMAIIDVEPPEGVDRIVIRARYHDKEDTVDTEALAVAQHSPKKKYIHITTSTTNGIAGQYAIFHVRTNFYIKFFHYLVISKGTVLQYGVQKAYGLVQTITAFSIPLSPEMAPAVKVMVYQISSNGDLTADAIIVPVQGINRGNFYLWKNLKQDRSNNLIELVPTYSPETVAGLNGLDSDLVAVQGKNDLTLTSVIETLYHMEDHWGSHVRAVWRDRDGKPDKAEYYVTQNFAPDVNKTFAFAGLIVATNLNVTTLQDLCNETAGFLPCVNGECYPKSGRCNGYKDCYDGTDEGNCEKDDLEDQSLFEFFLYRTNRFNNFFDATGGNFAWHHAITGNLKDIYMPCLVPKGPTLYMFNAIAVSRLHGFAILNEPIYHNSLRPFYMTYEAPTEAVIGEQIGIRVVLFNYQNYLVQAELRVLGSEDYRFVQVGPLGRVGSYSPVTTKGEVQHVVYIQPFNHITIHVPIVSVKIGQVDVGIVAKTQIAHEEDTITINFLPDGVPLRMHTSLLMDLRAQAYNIKFLDLNVTEDPIIPFESQYRRYLFGSPAAHVSVIGDIVGTPLDGDVEPEEFGFSVATKSGEHAMFSFAYQVIRLTYLRLTDQLTRDIAKPIFEKLNKAYVYQSSYFKNGAFTMFKKEPSVWLTAFSLRMYMLAVFPDWEHDIYIDPRLITQGVHFLLKHQDTNGAFYETTRYPWNRRMRSEAHNKDKNITLTAQVVLTLSKISDLTGGTRERANTAKRDAVRYLETQLAQVRDPYTVSLTTYALFEAGSSEAQFGYNLLHSLKRDAEGAIYWSSVPIPPPVIVIQSQRPYLIPRMPHPEDSSAVEATAYALQSYLKQGGVFQDQIVRWLNRMRSTDYGFIGTQDTLAALEALTQYSFRTHVRGITEMKVTVESSSNPGYPSTLRISKDDLARRKVFDVQPNVWGHCDVLAQGSGLSLIQLDVTYNVDRDFLLVPPAYEAFDLTLEPRFSGRNRSHINIHSCVRWTMTNMSAESGAAVLELVIPTGYANYRPHLDNYVKSGEVPRLSMAKVLPRTAVFMFEHLTNEWTCVDFLIQRWYPVANSTRYLKAKVYEYNFPENYKEKIWENYDLYVLSICEVCGSYQCPYCPHFSAASVPALSWTLLIAAVVLLGQELCCARRNC</sequence>
<evidence type="ECO:0000259" key="4">
    <source>
        <dbReference type="SMART" id="SM01359"/>
    </source>
</evidence>
<dbReference type="CDD" id="cd00112">
    <property type="entry name" value="LDLa"/>
    <property type="match status" value="1"/>
</dbReference>
<evidence type="ECO:0000313" key="7">
    <source>
        <dbReference type="EMBL" id="JAP78416.1"/>
    </source>
</evidence>
<dbReference type="SUPFAM" id="SSF57424">
    <property type="entry name" value="LDL receptor-like module"/>
    <property type="match status" value="1"/>
</dbReference>
<evidence type="ECO:0000256" key="3">
    <source>
        <dbReference type="SAM" id="SignalP"/>
    </source>
</evidence>
<dbReference type="Pfam" id="PF17791">
    <property type="entry name" value="MG3"/>
    <property type="match status" value="1"/>
</dbReference>
<dbReference type="Gene3D" id="2.60.40.1930">
    <property type="match status" value="2"/>
</dbReference>
<evidence type="ECO:0000259" key="5">
    <source>
        <dbReference type="SMART" id="SM01360"/>
    </source>
</evidence>
<organism evidence="7">
    <name type="scientific">Rhipicephalus appendiculatus</name>
    <name type="common">Brown ear tick</name>
    <dbReference type="NCBI Taxonomy" id="34631"/>
    <lineage>
        <taxon>Eukaryota</taxon>
        <taxon>Metazoa</taxon>
        <taxon>Ecdysozoa</taxon>
        <taxon>Arthropoda</taxon>
        <taxon>Chelicerata</taxon>
        <taxon>Arachnida</taxon>
        <taxon>Acari</taxon>
        <taxon>Parasitiformes</taxon>
        <taxon>Ixodida</taxon>
        <taxon>Ixodoidea</taxon>
        <taxon>Ixodidae</taxon>
        <taxon>Rhipicephalinae</taxon>
        <taxon>Rhipicephalus</taxon>
        <taxon>Rhipicephalus</taxon>
    </lineage>
</organism>
<reference evidence="7" key="1">
    <citation type="journal article" date="2016" name="Ticks Tick Borne Dis.">
        <title>De novo assembly and annotation of the salivary gland transcriptome of Rhipicephalus appendiculatus male and female ticks during blood feeding.</title>
        <authorList>
            <person name="de Castro M.H."/>
            <person name="de Klerk D."/>
            <person name="Pienaar R."/>
            <person name="Latif A.A."/>
            <person name="Rees D.J."/>
            <person name="Mans B.J."/>
        </authorList>
    </citation>
    <scope>NUCLEOTIDE SEQUENCE</scope>
    <source>
        <tissue evidence="7">Salivary glands</tissue>
    </source>
</reference>
<dbReference type="Pfam" id="PF07678">
    <property type="entry name" value="TED_complement"/>
    <property type="match status" value="1"/>
</dbReference>
<feature type="signal peptide" evidence="3">
    <location>
        <begin position="1"/>
        <end position="20"/>
    </location>
</feature>
<dbReference type="EMBL" id="GEDV01010141">
    <property type="protein sequence ID" value="JAP78416.1"/>
    <property type="molecule type" value="Transcribed_RNA"/>
</dbReference>
<dbReference type="InterPro" id="IPR008930">
    <property type="entry name" value="Terpenoid_cyclase/PrenylTrfase"/>
</dbReference>
<feature type="disulfide bond" evidence="2">
    <location>
        <begin position="698"/>
        <end position="716"/>
    </location>
</feature>
<proteinExistence type="predicted"/>
<dbReference type="PANTHER" id="PTHR11412">
    <property type="entry name" value="MACROGLOBULIN / COMPLEMENT"/>
    <property type="match status" value="1"/>
</dbReference>
<dbReference type="InterPro" id="IPR050473">
    <property type="entry name" value="A2M/Complement_sys"/>
</dbReference>
<evidence type="ECO:0000256" key="2">
    <source>
        <dbReference type="PROSITE-ProRule" id="PRU00124"/>
    </source>
</evidence>
<dbReference type="SMART" id="SM01359">
    <property type="entry name" value="A2M_N_2"/>
    <property type="match status" value="1"/>
</dbReference>
<dbReference type="InterPro" id="IPR041555">
    <property type="entry name" value="MG3"/>
</dbReference>
<feature type="domain" description="Alpha-macroglobulin receptor-binding" evidence="6">
    <location>
        <begin position="1420"/>
        <end position="1511"/>
    </location>
</feature>
<feature type="chain" id="PRO_5007285423" evidence="3">
    <location>
        <begin position="21"/>
        <end position="1567"/>
    </location>
</feature>
<dbReference type="InterPro" id="IPR002172">
    <property type="entry name" value="LDrepeatLR_classA_rpt"/>
</dbReference>
<dbReference type="SUPFAM" id="SSF48239">
    <property type="entry name" value="Terpenoid cyclases/Protein prenyltransferases"/>
    <property type="match status" value="1"/>
</dbReference>
<feature type="domain" description="Alpha-2-macroglobulin bait region" evidence="4">
    <location>
        <begin position="476"/>
        <end position="613"/>
    </location>
</feature>
<evidence type="ECO:0000259" key="6">
    <source>
        <dbReference type="SMART" id="SM01361"/>
    </source>
</evidence>
<dbReference type="Gene3D" id="2.60.40.2950">
    <property type="match status" value="1"/>
</dbReference>
<dbReference type="InterPro" id="IPR001599">
    <property type="entry name" value="Macroglobln_a2"/>
</dbReference>
<dbReference type="Pfam" id="PF07677">
    <property type="entry name" value="A2M_recep"/>
    <property type="match status" value="1"/>
</dbReference>
<dbReference type="InterPro" id="IPR011625">
    <property type="entry name" value="A2M_N_BRD"/>
</dbReference>
<dbReference type="PANTHER" id="PTHR11412:SF146">
    <property type="entry name" value="CD109 ANTIGEN"/>
    <property type="match status" value="1"/>
</dbReference>
<dbReference type="Pfam" id="PF07703">
    <property type="entry name" value="A2M_BRD"/>
    <property type="match status" value="1"/>
</dbReference>
<keyword evidence="3" id="KW-0732">Signal</keyword>
<comment type="caution">
    <text evidence="2">Lacks conserved residue(s) required for the propagation of feature annotation.</text>
</comment>
<dbReference type="InterPro" id="IPR036055">
    <property type="entry name" value="LDL_receptor-like_sf"/>
</dbReference>
<dbReference type="SMART" id="SM01360">
    <property type="entry name" value="A2M"/>
    <property type="match status" value="1"/>
</dbReference>
<accession>A0A131YK26</accession>
<dbReference type="GO" id="GO:0004866">
    <property type="term" value="F:endopeptidase inhibitor activity"/>
    <property type="evidence" value="ECO:0007669"/>
    <property type="project" value="InterPro"/>
</dbReference>
<keyword evidence="1 2" id="KW-1015">Disulfide bond</keyword>
<feature type="domain" description="Alpha-2-macroglobulin" evidence="5">
    <location>
        <begin position="756"/>
        <end position="847"/>
    </location>
</feature>
<dbReference type="Gene3D" id="1.50.10.20">
    <property type="match status" value="1"/>
</dbReference>
<dbReference type="Gene3D" id="2.60.40.690">
    <property type="entry name" value="Alpha-macroglobulin, receptor-binding domain"/>
    <property type="match status" value="1"/>
</dbReference>
<dbReference type="PROSITE" id="PS50068">
    <property type="entry name" value="LDLRA_2"/>
    <property type="match status" value="1"/>
</dbReference>
<dbReference type="InterPro" id="IPR009048">
    <property type="entry name" value="A-macroglobulin_rcpt-bd"/>
</dbReference>